<comment type="caution">
    <text evidence="3">The sequence shown here is derived from an EMBL/GenBank/DDBJ whole genome shotgun (WGS) entry which is preliminary data.</text>
</comment>
<evidence type="ECO:0000256" key="1">
    <source>
        <dbReference type="SAM" id="MobiDB-lite"/>
    </source>
</evidence>
<organism evidence="3 4">
    <name type="scientific">Nocardioides aurantiacus</name>
    <dbReference type="NCBI Taxonomy" id="86796"/>
    <lineage>
        <taxon>Bacteria</taxon>
        <taxon>Bacillati</taxon>
        <taxon>Actinomycetota</taxon>
        <taxon>Actinomycetes</taxon>
        <taxon>Propionibacteriales</taxon>
        <taxon>Nocardioidaceae</taxon>
        <taxon>Nocardioides</taxon>
    </lineage>
</organism>
<dbReference type="AlphaFoldDB" id="A0A3N2CSG3"/>
<dbReference type="RefSeq" id="WP_123389476.1">
    <property type="nucleotide sequence ID" value="NZ_RKHO01000001.1"/>
</dbReference>
<feature type="domain" description="GerMN" evidence="2">
    <location>
        <begin position="104"/>
        <end position="193"/>
    </location>
</feature>
<evidence type="ECO:0000313" key="4">
    <source>
        <dbReference type="Proteomes" id="UP000281738"/>
    </source>
</evidence>
<dbReference type="EMBL" id="RKHO01000001">
    <property type="protein sequence ID" value="ROR90308.1"/>
    <property type="molecule type" value="Genomic_DNA"/>
</dbReference>
<reference evidence="3 4" key="1">
    <citation type="submission" date="2018-11" db="EMBL/GenBank/DDBJ databases">
        <title>Sequencing the genomes of 1000 actinobacteria strains.</title>
        <authorList>
            <person name="Klenk H.-P."/>
        </authorList>
    </citation>
    <scope>NUCLEOTIDE SEQUENCE [LARGE SCALE GENOMIC DNA]</scope>
    <source>
        <strain evidence="3 4">DSM 12652</strain>
    </source>
</reference>
<protein>
    <submittedName>
        <fullName evidence="3">Immunoglobulin-like protein involved in spore germination</fullName>
    </submittedName>
</protein>
<keyword evidence="4" id="KW-1185">Reference proteome</keyword>
<feature type="region of interest" description="Disordered" evidence="1">
    <location>
        <begin position="43"/>
        <end position="71"/>
    </location>
</feature>
<evidence type="ECO:0000313" key="3">
    <source>
        <dbReference type="EMBL" id="ROR90308.1"/>
    </source>
</evidence>
<dbReference type="SMART" id="SM00909">
    <property type="entry name" value="Germane"/>
    <property type="match status" value="1"/>
</dbReference>
<name>A0A3N2CSG3_9ACTN</name>
<dbReference type="OrthoDB" id="4843507at2"/>
<dbReference type="InterPro" id="IPR018911">
    <property type="entry name" value="Gmad2_Ig-like_dom"/>
</dbReference>
<sequence length="297" mass="31395">MPALPRLARPEQQPDEQRPAWWVPRVLAAATATTVVIGGISWAADRDRPAPPTDGAVDETRSVGATGGQEEPRDLAVTTYAVARGGTLLFADRHLVEDATGDDVQVAVQQLVSRQVVDDDLAPGWPEVEARVATRVGSDRVTVDLAGLDTDADVGRAQAATALQALVWTVDTATRSRLPVEVLLDGAPADALWGVPLGDPVVAEDGAVSRVLVDSPADGAVVSSAFTVRGWARSEDGRLAWRLVDDEEVVVREGTAEAERPGEVAAYDFDVSSPVGDFILVVSLAGGSRETKRLQVR</sequence>
<proteinExistence type="predicted"/>
<accession>A0A3N2CSG3</accession>
<dbReference type="Proteomes" id="UP000281738">
    <property type="component" value="Unassembled WGS sequence"/>
</dbReference>
<dbReference type="InterPro" id="IPR019606">
    <property type="entry name" value="GerMN"/>
</dbReference>
<gene>
    <name evidence="3" type="ORF">EDD33_1144</name>
</gene>
<evidence type="ECO:0000259" key="2">
    <source>
        <dbReference type="SMART" id="SM00909"/>
    </source>
</evidence>
<dbReference type="Pfam" id="PF10648">
    <property type="entry name" value="Gmad2"/>
    <property type="match status" value="1"/>
</dbReference>